<sequence>MHVSLSLRIFLCLASSPILITRAVIHCPMWAQRLSQLYPFSPLSLFPFDSGGKSTPQPRKLPALISHLLHNFHV</sequence>
<proteinExistence type="predicted"/>
<feature type="chain" id="PRO_5042980852" description="Secreted protein" evidence="1">
    <location>
        <begin position="24"/>
        <end position="74"/>
    </location>
</feature>
<evidence type="ECO:0000256" key="1">
    <source>
        <dbReference type="SAM" id="SignalP"/>
    </source>
</evidence>
<keyword evidence="3" id="KW-1185">Reference proteome</keyword>
<name>A0AAN7BLL1_9PEZI</name>
<dbReference type="EMBL" id="MU865364">
    <property type="protein sequence ID" value="KAK4225550.1"/>
    <property type="molecule type" value="Genomic_DNA"/>
</dbReference>
<dbReference type="Proteomes" id="UP001301958">
    <property type="component" value="Unassembled WGS sequence"/>
</dbReference>
<comment type="caution">
    <text evidence="2">The sequence shown here is derived from an EMBL/GenBank/DDBJ whole genome shotgun (WGS) entry which is preliminary data.</text>
</comment>
<reference evidence="2" key="1">
    <citation type="journal article" date="2023" name="Mol. Phylogenet. Evol.">
        <title>Genome-scale phylogeny and comparative genomics of the fungal order Sordariales.</title>
        <authorList>
            <person name="Hensen N."/>
            <person name="Bonometti L."/>
            <person name="Westerberg I."/>
            <person name="Brannstrom I.O."/>
            <person name="Guillou S."/>
            <person name="Cros-Aarteil S."/>
            <person name="Calhoun S."/>
            <person name="Haridas S."/>
            <person name="Kuo A."/>
            <person name="Mondo S."/>
            <person name="Pangilinan J."/>
            <person name="Riley R."/>
            <person name="LaButti K."/>
            <person name="Andreopoulos B."/>
            <person name="Lipzen A."/>
            <person name="Chen C."/>
            <person name="Yan M."/>
            <person name="Daum C."/>
            <person name="Ng V."/>
            <person name="Clum A."/>
            <person name="Steindorff A."/>
            <person name="Ohm R.A."/>
            <person name="Martin F."/>
            <person name="Silar P."/>
            <person name="Natvig D.O."/>
            <person name="Lalanne C."/>
            <person name="Gautier V."/>
            <person name="Ament-Velasquez S.L."/>
            <person name="Kruys A."/>
            <person name="Hutchinson M.I."/>
            <person name="Powell A.J."/>
            <person name="Barry K."/>
            <person name="Miller A.N."/>
            <person name="Grigoriev I.V."/>
            <person name="Debuchy R."/>
            <person name="Gladieux P."/>
            <person name="Hiltunen Thoren M."/>
            <person name="Johannesson H."/>
        </authorList>
    </citation>
    <scope>NUCLEOTIDE SEQUENCE</scope>
    <source>
        <strain evidence="2">CBS 990.96</strain>
    </source>
</reference>
<evidence type="ECO:0008006" key="4">
    <source>
        <dbReference type="Google" id="ProtNLM"/>
    </source>
</evidence>
<keyword evidence="1" id="KW-0732">Signal</keyword>
<gene>
    <name evidence="2" type="ORF">QBC38DRAFT_256316</name>
</gene>
<feature type="signal peptide" evidence="1">
    <location>
        <begin position="1"/>
        <end position="23"/>
    </location>
</feature>
<accession>A0AAN7BLL1</accession>
<dbReference type="AlphaFoldDB" id="A0AAN7BLL1"/>
<evidence type="ECO:0000313" key="2">
    <source>
        <dbReference type="EMBL" id="KAK4225550.1"/>
    </source>
</evidence>
<protein>
    <recommendedName>
        <fullName evidence="4">Secreted protein</fullName>
    </recommendedName>
</protein>
<evidence type="ECO:0000313" key="3">
    <source>
        <dbReference type="Proteomes" id="UP001301958"/>
    </source>
</evidence>
<organism evidence="2 3">
    <name type="scientific">Podospora fimiseda</name>
    <dbReference type="NCBI Taxonomy" id="252190"/>
    <lineage>
        <taxon>Eukaryota</taxon>
        <taxon>Fungi</taxon>
        <taxon>Dikarya</taxon>
        <taxon>Ascomycota</taxon>
        <taxon>Pezizomycotina</taxon>
        <taxon>Sordariomycetes</taxon>
        <taxon>Sordariomycetidae</taxon>
        <taxon>Sordariales</taxon>
        <taxon>Podosporaceae</taxon>
        <taxon>Podospora</taxon>
    </lineage>
</organism>
<reference evidence="2" key="2">
    <citation type="submission" date="2023-05" db="EMBL/GenBank/DDBJ databases">
        <authorList>
            <consortium name="Lawrence Berkeley National Laboratory"/>
            <person name="Steindorff A."/>
            <person name="Hensen N."/>
            <person name="Bonometti L."/>
            <person name="Westerberg I."/>
            <person name="Brannstrom I.O."/>
            <person name="Guillou S."/>
            <person name="Cros-Aarteil S."/>
            <person name="Calhoun S."/>
            <person name="Haridas S."/>
            <person name="Kuo A."/>
            <person name="Mondo S."/>
            <person name="Pangilinan J."/>
            <person name="Riley R."/>
            <person name="Labutti K."/>
            <person name="Andreopoulos B."/>
            <person name="Lipzen A."/>
            <person name="Chen C."/>
            <person name="Yanf M."/>
            <person name="Daum C."/>
            <person name="Ng V."/>
            <person name="Clum A."/>
            <person name="Ohm R."/>
            <person name="Martin F."/>
            <person name="Silar P."/>
            <person name="Natvig D."/>
            <person name="Lalanne C."/>
            <person name="Gautier V."/>
            <person name="Ament-Velasquez S.L."/>
            <person name="Kruys A."/>
            <person name="Hutchinson M.I."/>
            <person name="Powell A.J."/>
            <person name="Barry K."/>
            <person name="Miller A.N."/>
            <person name="Grigoriev I.V."/>
            <person name="Debuchy R."/>
            <person name="Gladieux P."/>
            <person name="Thoren M.H."/>
            <person name="Johannesson H."/>
        </authorList>
    </citation>
    <scope>NUCLEOTIDE SEQUENCE</scope>
    <source>
        <strain evidence="2">CBS 990.96</strain>
    </source>
</reference>